<feature type="compositionally biased region" description="Basic and acidic residues" evidence="2">
    <location>
        <begin position="148"/>
        <end position="162"/>
    </location>
</feature>
<feature type="domain" description="YtkA-like" evidence="3">
    <location>
        <begin position="165"/>
        <end position="242"/>
    </location>
</feature>
<dbReference type="RefSeq" id="WP_146949407.1">
    <property type="nucleotide sequence ID" value="NZ_VOQF01000007.1"/>
</dbReference>
<dbReference type="InterPro" id="IPR012640">
    <property type="entry name" value="Membr_lipoprot_lipid_attach_CS"/>
</dbReference>
<feature type="domain" description="YtkA-like" evidence="3">
    <location>
        <begin position="43"/>
        <end position="117"/>
    </location>
</feature>
<evidence type="ECO:0000313" key="5">
    <source>
        <dbReference type="Proteomes" id="UP000321363"/>
    </source>
</evidence>
<gene>
    <name evidence="4" type="ORF">FS935_14735</name>
</gene>
<evidence type="ECO:0000313" key="4">
    <source>
        <dbReference type="EMBL" id="TXC90306.1"/>
    </source>
</evidence>
<dbReference type="PROSITE" id="PS50194">
    <property type="entry name" value="FILAMIN_REPEAT"/>
    <property type="match status" value="1"/>
</dbReference>
<proteinExistence type="predicted"/>
<protein>
    <recommendedName>
        <fullName evidence="3">YtkA-like domain-containing protein</fullName>
    </recommendedName>
</protein>
<keyword evidence="5" id="KW-1185">Reference proteome</keyword>
<comment type="caution">
    <text evidence="4">The sequence shown here is derived from an EMBL/GenBank/DDBJ whole genome shotgun (WGS) entry which is preliminary data.</text>
</comment>
<evidence type="ECO:0000256" key="1">
    <source>
        <dbReference type="ARBA" id="ARBA00022729"/>
    </source>
</evidence>
<dbReference type="AlphaFoldDB" id="A0A5C6W041"/>
<organism evidence="4 5">
    <name type="scientific">Metabacillus litoralis</name>
    <dbReference type="NCBI Taxonomy" id="152268"/>
    <lineage>
        <taxon>Bacteria</taxon>
        <taxon>Bacillati</taxon>
        <taxon>Bacillota</taxon>
        <taxon>Bacilli</taxon>
        <taxon>Bacillales</taxon>
        <taxon>Bacillaceae</taxon>
        <taxon>Metabacillus</taxon>
    </lineage>
</organism>
<evidence type="ECO:0000259" key="3">
    <source>
        <dbReference type="Pfam" id="PF13115"/>
    </source>
</evidence>
<keyword evidence="1" id="KW-0732">Signal</keyword>
<dbReference type="Pfam" id="PF13115">
    <property type="entry name" value="YtkA"/>
    <property type="match status" value="2"/>
</dbReference>
<dbReference type="PROSITE" id="PS51257">
    <property type="entry name" value="PROKAR_LIPOPROTEIN"/>
    <property type="match status" value="1"/>
</dbReference>
<dbReference type="Proteomes" id="UP000321363">
    <property type="component" value="Unassembled WGS sequence"/>
</dbReference>
<dbReference type="Pfam" id="PF08139">
    <property type="entry name" value="LPAM_1"/>
    <property type="match status" value="1"/>
</dbReference>
<sequence>MRKFLFVTFLAVLLSGCQESDEHNRQSEATKAETEDIEVKAPKVEIISKEHVSRNEDISIVANVYYGEELVDDAEVTFEIKDEEKKSEKVEADFIGDGQYKITYQFLENGLYNVTAHTNVKSYHTMPTKAIQVGEGGANESTNQEGNTSHHEEHDDQGEHQHSSVKIMTEDLAEFTVNKEEELFTMINKGNDPLIDATVRFEIWKEGNDHHHYVDAIESTTKGSYISNFTFDEVGLYHIIVHVEKAEIHDHVEVKVNVQ</sequence>
<dbReference type="OrthoDB" id="2679563at2"/>
<feature type="region of interest" description="Disordered" evidence="2">
    <location>
        <begin position="135"/>
        <end position="163"/>
    </location>
</feature>
<dbReference type="EMBL" id="VOQF01000007">
    <property type="protein sequence ID" value="TXC90306.1"/>
    <property type="molecule type" value="Genomic_DNA"/>
</dbReference>
<accession>A0A5C6W041</accession>
<dbReference type="InterPro" id="IPR032693">
    <property type="entry name" value="YtkA-like_dom"/>
</dbReference>
<name>A0A5C6W041_9BACI</name>
<dbReference type="InterPro" id="IPR017868">
    <property type="entry name" value="Filamin/ABP280_repeat-like"/>
</dbReference>
<evidence type="ECO:0000256" key="2">
    <source>
        <dbReference type="SAM" id="MobiDB-lite"/>
    </source>
</evidence>
<reference evidence="4 5" key="1">
    <citation type="journal article" date="2005" name="Int. J. Syst. Evol. Microbiol.">
        <title>Bacillus litoralis sp. nov., isolated from a tidal flat of the Yellow Sea in Korea.</title>
        <authorList>
            <person name="Yoon J.H."/>
            <person name="Oh T.K."/>
        </authorList>
    </citation>
    <scope>NUCLEOTIDE SEQUENCE [LARGE SCALE GENOMIC DNA]</scope>
    <source>
        <strain evidence="4 5">SW-211</strain>
    </source>
</reference>